<dbReference type="Pfam" id="PF00085">
    <property type="entry name" value="Thioredoxin"/>
    <property type="match status" value="1"/>
</dbReference>
<dbReference type="Gene3D" id="3.40.30.10">
    <property type="entry name" value="Glutaredoxin"/>
    <property type="match status" value="1"/>
</dbReference>
<feature type="domain" description="Thioredoxin" evidence="3">
    <location>
        <begin position="141"/>
        <end position="263"/>
    </location>
</feature>
<name>A0A7R9ATW7_TIMSH</name>
<accession>A0A7R9ATW7</accession>
<dbReference type="EMBL" id="OC001406">
    <property type="protein sequence ID" value="CAD7259843.1"/>
    <property type="molecule type" value="Genomic_DNA"/>
</dbReference>
<dbReference type="SUPFAM" id="SSF52833">
    <property type="entry name" value="Thioredoxin-like"/>
    <property type="match status" value="1"/>
</dbReference>
<dbReference type="PROSITE" id="PS51352">
    <property type="entry name" value="THIOREDOXIN_2"/>
    <property type="match status" value="1"/>
</dbReference>
<keyword evidence="2" id="KW-0472">Membrane</keyword>
<dbReference type="AlphaFoldDB" id="A0A7R9ATW7"/>
<dbReference type="PANTHER" id="PTHR14684">
    <property type="entry name" value="THIOREDOXIN DOMAIN-CONTAINING PROTEIN 15"/>
    <property type="match status" value="1"/>
</dbReference>
<proteinExistence type="predicted"/>
<feature type="transmembrane region" description="Helical" evidence="2">
    <location>
        <begin position="291"/>
        <end position="308"/>
    </location>
</feature>
<feature type="region of interest" description="Disordered" evidence="1">
    <location>
        <begin position="1"/>
        <end position="39"/>
    </location>
</feature>
<dbReference type="InterPro" id="IPR013766">
    <property type="entry name" value="Thioredoxin_domain"/>
</dbReference>
<evidence type="ECO:0000256" key="1">
    <source>
        <dbReference type="SAM" id="MobiDB-lite"/>
    </source>
</evidence>
<dbReference type="GO" id="GO:0060271">
    <property type="term" value="P:cilium assembly"/>
    <property type="evidence" value="ECO:0007669"/>
    <property type="project" value="TreeGrafter"/>
</dbReference>
<evidence type="ECO:0000259" key="3">
    <source>
        <dbReference type="PROSITE" id="PS51352"/>
    </source>
</evidence>
<dbReference type="GO" id="GO:0005929">
    <property type="term" value="C:cilium"/>
    <property type="evidence" value="ECO:0007669"/>
    <property type="project" value="TreeGrafter"/>
</dbReference>
<dbReference type="PANTHER" id="PTHR14684:SF2">
    <property type="entry name" value="THIOREDOXIN DOMAIN-CONTAINING PROTEIN 15"/>
    <property type="match status" value="1"/>
</dbReference>
<dbReference type="InterPro" id="IPR036249">
    <property type="entry name" value="Thioredoxin-like_sf"/>
</dbReference>
<feature type="compositionally biased region" description="Acidic residues" evidence="1">
    <location>
        <begin position="1"/>
        <end position="10"/>
    </location>
</feature>
<reference evidence="4" key="1">
    <citation type="submission" date="2020-11" db="EMBL/GenBank/DDBJ databases">
        <authorList>
            <person name="Tran Van P."/>
        </authorList>
    </citation>
    <scope>NUCLEOTIDE SEQUENCE</scope>
</reference>
<evidence type="ECO:0000256" key="2">
    <source>
        <dbReference type="SAM" id="Phobius"/>
    </source>
</evidence>
<dbReference type="InterPro" id="IPR042418">
    <property type="entry name" value="TXNDC15"/>
</dbReference>
<protein>
    <recommendedName>
        <fullName evidence="3">Thioredoxin domain-containing protein</fullName>
    </recommendedName>
</protein>
<keyword evidence="2" id="KW-0812">Transmembrane</keyword>
<sequence>MRNESLPEEELNWKPEIQQPRATRDDSYPLTPTLPESSSQACHIDQAAAAINDDDDDANILWLEGVICRFGLNCCQVTDAEKDPNQVAGDEVSYNVSELGTTDSDEPVSLNTTLINDNTTGVAIIATDDGNTTSILVACNPSKVMEQPSVELVNNTRLVSILVTEPNITNRRTPADCVVLLFYARFCPFSSMAAPHFNALPRVFPRIQMAAVDAMKHHSFNTQYGIVGVPTLMIFHNGRPAAKFNESEYTLEMFSKFITKYTGMEPEGKLFVTSADFGGPVSSVPTKEVDYFLVLSWLFIVVCGIYFFSKSSWWTWIVENVQNTWREAEAQHEHVE</sequence>
<gene>
    <name evidence="4" type="ORF">TSIB3V08_LOCUS4039</name>
</gene>
<evidence type="ECO:0000313" key="4">
    <source>
        <dbReference type="EMBL" id="CAD7259843.1"/>
    </source>
</evidence>
<organism evidence="4">
    <name type="scientific">Timema shepardi</name>
    <name type="common">Walking stick</name>
    <dbReference type="NCBI Taxonomy" id="629360"/>
    <lineage>
        <taxon>Eukaryota</taxon>
        <taxon>Metazoa</taxon>
        <taxon>Ecdysozoa</taxon>
        <taxon>Arthropoda</taxon>
        <taxon>Hexapoda</taxon>
        <taxon>Insecta</taxon>
        <taxon>Pterygota</taxon>
        <taxon>Neoptera</taxon>
        <taxon>Polyneoptera</taxon>
        <taxon>Phasmatodea</taxon>
        <taxon>Timematodea</taxon>
        <taxon>Timematoidea</taxon>
        <taxon>Timematidae</taxon>
        <taxon>Timema</taxon>
    </lineage>
</organism>
<keyword evidence="2" id="KW-1133">Transmembrane helix</keyword>